<evidence type="ECO:0000313" key="1">
    <source>
        <dbReference type="EMBL" id="GAB0057668.1"/>
    </source>
</evidence>
<name>A0ABQ0C9W5_9PROT</name>
<dbReference type="EMBL" id="BAAFGK010000004">
    <property type="protein sequence ID" value="GAB0057668.1"/>
    <property type="molecule type" value="Genomic_DNA"/>
</dbReference>
<reference evidence="1 2" key="1">
    <citation type="submission" date="2024-09" db="EMBL/GenBank/DDBJ databases">
        <title>Draft genome sequence of Candidatus Magnetaquicoccaceae bacterium FCR-1.</title>
        <authorList>
            <person name="Shimoshige H."/>
            <person name="Shimamura S."/>
            <person name="Taoka A."/>
            <person name="Kobayashi H."/>
            <person name="Maekawa T."/>
        </authorList>
    </citation>
    <scope>NUCLEOTIDE SEQUENCE [LARGE SCALE GENOMIC DNA]</scope>
    <source>
        <strain evidence="1 2">FCR-1</strain>
    </source>
</reference>
<comment type="caution">
    <text evidence="1">The sequence shown here is derived from an EMBL/GenBank/DDBJ whole genome shotgun (WGS) entry which is preliminary data.</text>
</comment>
<organism evidence="1 2">
    <name type="scientific">Candidatus Magnetaquiglobus chichijimensis</name>
    <dbReference type="NCBI Taxonomy" id="3141448"/>
    <lineage>
        <taxon>Bacteria</taxon>
        <taxon>Pseudomonadati</taxon>
        <taxon>Pseudomonadota</taxon>
        <taxon>Magnetococcia</taxon>
        <taxon>Magnetococcales</taxon>
        <taxon>Candidatus Magnetaquicoccaceae</taxon>
        <taxon>Candidatus Magnetaquiglobus</taxon>
    </lineage>
</organism>
<evidence type="ECO:0000313" key="2">
    <source>
        <dbReference type="Proteomes" id="UP001628193"/>
    </source>
</evidence>
<accession>A0ABQ0C9W5</accession>
<proteinExistence type="predicted"/>
<dbReference type="Proteomes" id="UP001628193">
    <property type="component" value="Unassembled WGS sequence"/>
</dbReference>
<dbReference type="RefSeq" id="WP_420905360.1">
    <property type="nucleotide sequence ID" value="NZ_BAAFGK010000004.1"/>
</dbReference>
<gene>
    <name evidence="1" type="ORF">SIID45300_02000</name>
</gene>
<protein>
    <submittedName>
        <fullName evidence="1">Uncharacterized protein</fullName>
    </submittedName>
</protein>
<sequence>MSNTITPAHLAAMMKPAQIRPVSQGTMAPLPVRPQDGGLFNQFLTQAEKDYLANQLQQVKWGR</sequence>
<keyword evidence="2" id="KW-1185">Reference proteome</keyword>